<comment type="caution">
    <text evidence="1">The sequence shown here is derived from an EMBL/GenBank/DDBJ whole genome shotgun (WGS) entry which is preliminary data.</text>
</comment>
<protein>
    <recommendedName>
        <fullName evidence="3">Sugar-binding protein</fullName>
    </recommendedName>
</protein>
<gene>
    <name evidence="1" type="ORF">C5745_18945</name>
</gene>
<evidence type="ECO:0008006" key="3">
    <source>
        <dbReference type="Google" id="ProtNLM"/>
    </source>
</evidence>
<dbReference type="RefSeq" id="WP_105718589.1">
    <property type="nucleotide sequence ID" value="NZ_PVBQ01000024.1"/>
</dbReference>
<accession>A0A2S9IWW4</accession>
<evidence type="ECO:0000313" key="2">
    <source>
        <dbReference type="Proteomes" id="UP000239711"/>
    </source>
</evidence>
<dbReference type="AlphaFoldDB" id="A0A2S9IWW4"/>
<dbReference type="EMBL" id="PVBQ01000024">
    <property type="protein sequence ID" value="PRD44980.1"/>
    <property type="molecule type" value="Genomic_DNA"/>
</dbReference>
<dbReference type="Proteomes" id="UP000239711">
    <property type="component" value="Unassembled WGS sequence"/>
</dbReference>
<reference evidence="1 2" key="1">
    <citation type="submission" date="2018-02" db="EMBL/GenBank/DDBJ databases">
        <title>The draft genome of Sphingobacterium sp. 5JN-11.</title>
        <authorList>
            <person name="Liu L."/>
            <person name="Li L."/>
            <person name="Liang L."/>
            <person name="Zhang X."/>
            <person name="Wang T."/>
        </authorList>
    </citation>
    <scope>NUCLEOTIDE SEQUENCE [LARGE SCALE GENOMIC DNA]</scope>
    <source>
        <strain evidence="1 2">5JN-11</strain>
    </source>
</reference>
<dbReference type="OrthoDB" id="680656at2"/>
<keyword evidence="2" id="KW-1185">Reference proteome</keyword>
<proteinExistence type="predicted"/>
<organism evidence="1 2">
    <name type="scientific">Sphingobacterium haloxyli</name>
    <dbReference type="NCBI Taxonomy" id="2100533"/>
    <lineage>
        <taxon>Bacteria</taxon>
        <taxon>Pseudomonadati</taxon>
        <taxon>Bacteroidota</taxon>
        <taxon>Sphingobacteriia</taxon>
        <taxon>Sphingobacteriales</taxon>
        <taxon>Sphingobacteriaceae</taxon>
        <taxon>Sphingobacterium</taxon>
    </lineage>
</organism>
<sequence length="1119" mass="128286">MKSTLFTRPANFFLVLVLFPLVVFSQRINDRAPEIKVPVSSELFRYASYPVSNFTGVPDIQVPLYELNFSDFDLPISLSYHGSGHKVDDIASWVGLGWSLQAGGVITRIVNGAPDEELSAGIFRNPIKTSADVAQLSDEQAQIYFEDVLRRKIDTEPDAFYYNFLGMSGKFFLDPEDGVQTQPKSDFLIEFNNGLFKITDDYGRQFFFHEVGTTRTSGDFPPPYYAASTSWHLTKIISADKKDTIEFSYIKEMAEAIKTVDYSMEVGRLAQIIQDIAPTGNREDAGIANVPTYSVYYAEMWNSFLSRITFSGGYIEFLSTRDRSDHGMRRLHTINVAKGGEVIKHIDFETGYFFSDQGYNLHSSPKDRYRLKLSKVNIYGTSFADGPQRYSFEYDEQYKLPPRLNCGVDWWGYSNGKIHNETLVPLPENGQSYEYTDPEHRLKAVTVPGILRQLADRNPNVNHMKAYQLKRIVYPTGGYADFEFEPNRRSRSKQVPKQVTLAYAIGMKENNSPSVVEFVAPMGANRATFQMSLQPWTDQTQPYIELWNLTTNRRLSRDFVYPGEQTFVTTTISLKPGDRYRVIANINKNERDPNDDPDRRVIANIYYMSSEMQTLTEYGPGLRIRSISSYSDRNVLASREEYRYGKDESGFAEPRFFDYIFDLKTYVQKYYFVYWAIGDKPGGQGGGSTLVVLGRPIFDHYSEGNLVSYPFVTRYVHGSNGESHKTVYEYSFQKDEQYEYGIPESASLVSNFWRNGKLLKKTVYKQHADGRYEIVREKINRYVEKTFGEYHGLRVRRNHIAKGVTWFQKDASFYFTWFDYYFKSGIRKLISSQERTYVNGLESTNVITDYDYLNDGNLIPRVTTTVSSSDRYQTIYTTYPKDYLRGTPWLDKMASGNMLRYPVERIHYVGGGTSDPTVISGKLERYDDAGRGLVNQSYILDLNRALPMSQFKISNSRSSGLPDLANIDSYDPDDSYRLTSSVNSRDVHGNPNEIRVLSGTTVLIWSYSGQYPIAKIENASYDEVKQGLNDPSGTFLSQLSGKTEPSAADFTRLNNLRGHSGMLKAQITTYTYKPLVGMTSMTDPRGVTEYYQYDGFQRLKDVLDFDKNVLQNYRYHYRP</sequence>
<name>A0A2S9IWW4_9SPHI</name>
<evidence type="ECO:0000313" key="1">
    <source>
        <dbReference type="EMBL" id="PRD44980.1"/>
    </source>
</evidence>